<evidence type="ECO:0000259" key="4">
    <source>
        <dbReference type="Pfam" id="PF13359"/>
    </source>
</evidence>
<protein>
    <recommendedName>
        <fullName evidence="4">DDE Tnp4 domain-containing protein</fullName>
    </recommendedName>
</protein>
<dbReference type="VEuPathDB" id="FungiDB:MUCCIDRAFT_107725"/>
<name>A0A162TTY5_MUCCL</name>
<organism evidence="5 6">
    <name type="scientific">Mucor lusitanicus CBS 277.49</name>
    <dbReference type="NCBI Taxonomy" id="747725"/>
    <lineage>
        <taxon>Eukaryota</taxon>
        <taxon>Fungi</taxon>
        <taxon>Fungi incertae sedis</taxon>
        <taxon>Mucoromycota</taxon>
        <taxon>Mucoromycotina</taxon>
        <taxon>Mucoromycetes</taxon>
        <taxon>Mucorales</taxon>
        <taxon>Mucorineae</taxon>
        <taxon>Mucoraceae</taxon>
        <taxon>Mucor</taxon>
    </lineage>
</organism>
<dbReference type="EMBL" id="AMYB01000002">
    <property type="protein sequence ID" value="OAD07122.1"/>
    <property type="molecule type" value="Genomic_DNA"/>
</dbReference>
<evidence type="ECO:0000256" key="2">
    <source>
        <dbReference type="ARBA" id="ARBA00022723"/>
    </source>
</evidence>
<dbReference type="STRING" id="747725.A0A162TTY5"/>
<proteinExistence type="predicted"/>
<comment type="caution">
    <text evidence="5">The sequence shown here is derived from an EMBL/GenBank/DDBJ whole genome shotgun (WGS) entry which is preliminary data.</text>
</comment>
<sequence>MSNLHILRYLRHRSRHNQASPQQPHEESENTVTSRRHRKVYRRDFLEQVIVDDVNCRHMCRFSIQEIYQITNLLGLEEPLYFNGISASRQMAFTMLVCRYSHLKRYSDMEPVFKMHRKNISKVCRGMEDLLFEKMKYGIQFNTHHFREENLKRLAAAIDEAGGLFPDVVGFIDGAFQQVSGPSTNNDRQKSLYNGWKHVRAIKYQSIVTPDGITSSIMGPVIGASHNVTTMKVLDAERRLQRHLHISDTEDYAIYGETPYTTTDNLYCPFPSYTNDPLELSSNKSMSNVQIAVEWEFAEVMSNFTFCKFKHATKVCSSNPAKVYILSTIFKNMLHCVRQGGYPTFSKFKVTPPTLEEYIDCMRREKIEGEDEDM</sequence>
<evidence type="ECO:0000256" key="3">
    <source>
        <dbReference type="SAM" id="MobiDB-lite"/>
    </source>
</evidence>
<keyword evidence="6" id="KW-1185">Reference proteome</keyword>
<dbReference type="AlphaFoldDB" id="A0A162TTY5"/>
<dbReference type="InterPro" id="IPR027806">
    <property type="entry name" value="HARBI1_dom"/>
</dbReference>
<comment type="cofactor">
    <cofactor evidence="1">
        <name>a divalent metal cation</name>
        <dbReference type="ChEBI" id="CHEBI:60240"/>
    </cofactor>
</comment>
<keyword evidence="2" id="KW-0479">Metal-binding</keyword>
<dbReference type="GO" id="GO:0046872">
    <property type="term" value="F:metal ion binding"/>
    <property type="evidence" value="ECO:0007669"/>
    <property type="project" value="UniProtKB-KW"/>
</dbReference>
<dbReference type="Pfam" id="PF13359">
    <property type="entry name" value="DDE_Tnp_4"/>
    <property type="match status" value="1"/>
</dbReference>
<accession>A0A162TTY5</accession>
<evidence type="ECO:0000313" key="6">
    <source>
        <dbReference type="Proteomes" id="UP000077051"/>
    </source>
</evidence>
<reference evidence="5 6" key="1">
    <citation type="submission" date="2015-06" db="EMBL/GenBank/DDBJ databases">
        <title>Expansion of signal transduction pathways in fungi by whole-genome duplication.</title>
        <authorList>
            <consortium name="DOE Joint Genome Institute"/>
            <person name="Corrochano L.M."/>
            <person name="Kuo A."/>
            <person name="Marcet-Houben M."/>
            <person name="Polaino S."/>
            <person name="Salamov A."/>
            <person name="Villalobos J.M."/>
            <person name="Alvarez M.I."/>
            <person name="Avalos J."/>
            <person name="Benito E.P."/>
            <person name="Benoit I."/>
            <person name="Burger G."/>
            <person name="Camino L.P."/>
            <person name="Canovas D."/>
            <person name="Cerda-Olmedo E."/>
            <person name="Cheng J.-F."/>
            <person name="Dominguez A."/>
            <person name="Elias M."/>
            <person name="Eslava A.P."/>
            <person name="Glaser F."/>
            <person name="Grimwood J."/>
            <person name="Gutierrez G."/>
            <person name="Heitman J."/>
            <person name="Henrissat B."/>
            <person name="Iturriaga E.A."/>
            <person name="Lang B.F."/>
            <person name="Lavin J.L."/>
            <person name="Lee S."/>
            <person name="Li W."/>
            <person name="Lindquist E."/>
            <person name="Lopez-Garcia S."/>
            <person name="Luque E.M."/>
            <person name="Marcos A.T."/>
            <person name="Martin J."/>
            <person name="Mccluskey K."/>
            <person name="Medina H.R."/>
            <person name="Miralles-Duran A."/>
            <person name="Miyazaki A."/>
            <person name="Munoz-Torres E."/>
            <person name="Oguiza J.A."/>
            <person name="Ohm R."/>
            <person name="Olmedo M."/>
            <person name="Orejas M."/>
            <person name="Ortiz-Castellanos L."/>
            <person name="Pisabarro A.G."/>
            <person name="Rodriguez-Romero J."/>
            <person name="Ruiz-Herrera J."/>
            <person name="Ruiz-Vazquez R."/>
            <person name="Sanz C."/>
            <person name="Schackwitz W."/>
            <person name="Schmutz J."/>
            <person name="Shahriari M."/>
            <person name="Shelest E."/>
            <person name="Silva-Franco F."/>
            <person name="Soanes D."/>
            <person name="Syed K."/>
            <person name="Tagua V.G."/>
            <person name="Talbot N.J."/>
            <person name="Thon M."/>
            <person name="De Vries R.P."/>
            <person name="Wiebenga A."/>
            <person name="Yadav J.S."/>
            <person name="Braun E.L."/>
            <person name="Baker S."/>
            <person name="Garre V."/>
            <person name="Horwitz B."/>
            <person name="Torres-Martinez S."/>
            <person name="Idnurm A."/>
            <person name="Herrera-Estrella A."/>
            <person name="Gabaldon T."/>
            <person name="Grigoriev I.V."/>
        </authorList>
    </citation>
    <scope>NUCLEOTIDE SEQUENCE [LARGE SCALE GENOMIC DNA]</scope>
    <source>
        <strain evidence="5 6">CBS 277.49</strain>
    </source>
</reference>
<gene>
    <name evidence="5" type="ORF">MUCCIDRAFT_107725</name>
</gene>
<dbReference type="OrthoDB" id="2283549at2759"/>
<dbReference type="Proteomes" id="UP000077051">
    <property type="component" value="Unassembled WGS sequence"/>
</dbReference>
<feature type="domain" description="DDE Tnp4" evidence="4">
    <location>
        <begin position="173"/>
        <end position="308"/>
    </location>
</feature>
<feature type="region of interest" description="Disordered" evidence="3">
    <location>
        <begin position="15"/>
        <end position="35"/>
    </location>
</feature>
<evidence type="ECO:0000313" key="5">
    <source>
        <dbReference type="EMBL" id="OAD07122.1"/>
    </source>
</evidence>
<evidence type="ECO:0000256" key="1">
    <source>
        <dbReference type="ARBA" id="ARBA00001968"/>
    </source>
</evidence>